<evidence type="ECO:0000256" key="4">
    <source>
        <dbReference type="ARBA" id="ARBA00022989"/>
    </source>
</evidence>
<dbReference type="PANTHER" id="PTHR11689">
    <property type="entry name" value="CHLORIDE CHANNEL PROTEIN CLC FAMILY MEMBER"/>
    <property type="match status" value="1"/>
</dbReference>
<keyword evidence="3" id="KW-0677">Repeat</keyword>
<accession>A0A2P6NN48</accession>
<dbReference type="Pfam" id="PF00654">
    <property type="entry name" value="Voltage_CLC"/>
    <property type="match status" value="1"/>
</dbReference>
<evidence type="ECO:0008006" key="10">
    <source>
        <dbReference type="Google" id="ProtNLM"/>
    </source>
</evidence>
<keyword evidence="6 7" id="KW-0472">Membrane</keyword>
<dbReference type="Proteomes" id="UP000241769">
    <property type="component" value="Unassembled WGS sequence"/>
</dbReference>
<feature type="transmembrane region" description="Helical" evidence="7">
    <location>
        <begin position="370"/>
        <end position="390"/>
    </location>
</feature>
<keyword evidence="2 7" id="KW-0812">Transmembrane</keyword>
<dbReference type="InterPro" id="IPR014743">
    <property type="entry name" value="Cl-channel_core"/>
</dbReference>
<dbReference type="PANTHER" id="PTHR11689:SF136">
    <property type="entry name" value="H(+)_CL(-) EXCHANGE TRANSPORTER 7"/>
    <property type="match status" value="1"/>
</dbReference>
<evidence type="ECO:0000256" key="3">
    <source>
        <dbReference type="ARBA" id="ARBA00022737"/>
    </source>
</evidence>
<keyword evidence="4 7" id="KW-1133">Transmembrane helix</keyword>
<dbReference type="InterPro" id="IPR001807">
    <property type="entry name" value="ClC"/>
</dbReference>
<feature type="transmembrane region" description="Helical" evidence="7">
    <location>
        <begin position="287"/>
        <end position="311"/>
    </location>
</feature>
<reference evidence="8 9" key="1">
    <citation type="journal article" date="2018" name="Genome Biol. Evol.">
        <title>Multiple Roots of Fruiting Body Formation in Amoebozoa.</title>
        <authorList>
            <person name="Hillmann F."/>
            <person name="Forbes G."/>
            <person name="Novohradska S."/>
            <person name="Ferling I."/>
            <person name="Riege K."/>
            <person name="Groth M."/>
            <person name="Westermann M."/>
            <person name="Marz M."/>
            <person name="Spaller T."/>
            <person name="Winckler T."/>
            <person name="Schaap P."/>
            <person name="Glockner G."/>
        </authorList>
    </citation>
    <scope>NUCLEOTIDE SEQUENCE [LARGE SCALE GENOMIC DNA]</scope>
    <source>
        <strain evidence="8 9">Jena</strain>
    </source>
</reference>
<evidence type="ECO:0000313" key="9">
    <source>
        <dbReference type="Proteomes" id="UP000241769"/>
    </source>
</evidence>
<dbReference type="GO" id="GO:0016020">
    <property type="term" value="C:membrane"/>
    <property type="evidence" value="ECO:0007669"/>
    <property type="project" value="UniProtKB-SubCell"/>
</dbReference>
<sequence length="408" mass="44810">MRTKCRNLQQVYNVPFLTPSRKSLLTCKMANRVQFSESTESIPRSRSSSTASTALLSDSATRYSIDYDERTVIKAEERLRKLHGVNRAGHHGPFKRESLNFKIMDNGPLRQWYIRSTKWGNAQRLTAKWLIYLIIGITVGMAAWALRAIIEPLYQFKLEKTNEYLKRGEILTAFFVYWGINAAYVTISAVAVILGGPLAGGSGIPEVKGYLNGVRIPGLVNLKTFVGKFISIVFSFASCLALGPEGPMIHIGSALGAGLSAAKSKTLRIRLPKIFERLRSDREQRDFISSGAAAGVAAAFGAPVGGVLFAIEETSSFWSRELTWRTLFGCTVAALMVNMVLLIRGGTIVAGSGLVSFGISRNALFRSQEFLAFALLGVLGGILGAAFVHLNSAINRFRRDHLSNMPHW</sequence>
<comment type="caution">
    <text evidence="8">The sequence shown here is derived from an EMBL/GenBank/DDBJ whole genome shotgun (WGS) entry which is preliminary data.</text>
</comment>
<feature type="transmembrane region" description="Helical" evidence="7">
    <location>
        <begin position="170"/>
        <end position="194"/>
    </location>
</feature>
<feature type="transmembrane region" description="Helical" evidence="7">
    <location>
        <begin position="331"/>
        <end position="358"/>
    </location>
</feature>
<evidence type="ECO:0000256" key="1">
    <source>
        <dbReference type="ARBA" id="ARBA00004141"/>
    </source>
</evidence>
<organism evidence="8 9">
    <name type="scientific">Planoprotostelium fungivorum</name>
    <dbReference type="NCBI Taxonomy" id="1890364"/>
    <lineage>
        <taxon>Eukaryota</taxon>
        <taxon>Amoebozoa</taxon>
        <taxon>Evosea</taxon>
        <taxon>Variosea</taxon>
        <taxon>Cavosteliida</taxon>
        <taxon>Cavosteliaceae</taxon>
        <taxon>Planoprotostelium</taxon>
    </lineage>
</organism>
<dbReference type="GO" id="GO:0015108">
    <property type="term" value="F:chloride transmembrane transporter activity"/>
    <property type="evidence" value="ECO:0007669"/>
    <property type="project" value="InterPro"/>
</dbReference>
<dbReference type="OrthoDB" id="428525at2759"/>
<dbReference type="Gene3D" id="1.10.3080.10">
    <property type="entry name" value="Clc chloride channel"/>
    <property type="match status" value="1"/>
</dbReference>
<dbReference type="InParanoid" id="A0A2P6NN48"/>
<dbReference type="SUPFAM" id="SSF81340">
    <property type="entry name" value="Clc chloride channel"/>
    <property type="match status" value="1"/>
</dbReference>
<dbReference type="AlphaFoldDB" id="A0A2P6NN48"/>
<comment type="subcellular location">
    <subcellularLocation>
        <location evidence="1">Membrane</location>
        <topology evidence="1">Multi-pass membrane protein</topology>
    </subcellularLocation>
</comment>
<gene>
    <name evidence="8" type="ORF">PROFUN_06937</name>
</gene>
<evidence type="ECO:0000256" key="7">
    <source>
        <dbReference type="SAM" id="Phobius"/>
    </source>
</evidence>
<keyword evidence="5" id="KW-0129">CBS domain</keyword>
<evidence type="ECO:0000313" key="8">
    <source>
        <dbReference type="EMBL" id="PRP85391.1"/>
    </source>
</evidence>
<evidence type="ECO:0000256" key="6">
    <source>
        <dbReference type="ARBA" id="ARBA00023136"/>
    </source>
</evidence>
<dbReference type="EMBL" id="MDYQ01000045">
    <property type="protein sequence ID" value="PRP85391.1"/>
    <property type="molecule type" value="Genomic_DNA"/>
</dbReference>
<dbReference type="InterPro" id="IPR051280">
    <property type="entry name" value="Cl-channel/antiporter"/>
</dbReference>
<evidence type="ECO:0000256" key="5">
    <source>
        <dbReference type="ARBA" id="ARBA00023122"/>
    </source>
</evidence>
<feature type="transmembrane region" description="Helical" evidence="7">
    <location>
        <begin position="129"/>
        <end position="150"/>
    </location>
</feature>
<proteinExistence type="predicted"/>
<dbReference type="PRINTS" id="PR00762">
    <property type="entry name" value="CLCHANNEL"/>
</dbReference>
<protein>
    <recommendedName>
        <fullName evidence="10">Chloride channel protein</fullName>
    </recommendedName>
</protein>
<keyword evidence="9" id="KW-1185">Reference proteome</keyword>
<dbReference type="STRING" id="1890364.A0A2P6NN48"/>
<feature type="non-terminal residue" evidence="8">
    <location>
        <position position="408"/>
    </location>
</feature>
<evidence type="ECO:0000256" key="2">
    <source>
        <dbReference type="ARBA" id="ARBA00022692"/>
    </source>
</evidence>
<name>A0A2P6NN48_9EUKA</name>